<dbReference type="AlphaFoldDB" id="S4P0X5"/>
<feature type="compositionally biased region" description="Polar residues" evidence="1">
    <location>
        <begin position="1"/>
        <end position="14"/>
    </location>
</feature>
<feature type="non-terminal residue" evidence="2">
    <location>
        <position position="91"/>
    </location>
</feature>
<evidence type="ECO:0000256" key="1">
    <source>
        <dbReference type="SAM" id="MobiDB-lite"/>
    </source>
</evidence>
<feature type="region of interest" description="Disordered" evidence="1">
    <location>
        <begin position="1"/>
        <end position="23"/>
    </location>
</feature>
<accession>S4P0X5</accession>
<sequence length="91" mass="10433">MQETINAGTNTMQDSKYLPKNAPKKCIQPKKVDNAANTYSRLSYMHKNKQSDIKLKLANNQVIHKTPSVNVTTHDMQYKGMHIKDMDLEKV</sequence>
<protein>
    <submittedName>
        <fullName evidence="2">Uncharacterized protein</fullName>
    </submittedName>
</protein>
<organism evidence="2">
    <name type="scientific">Pararge aegeria</name>
    <name type="common">speckled wood butterfly</name>
    <dbReference type="NCBI Taxonomy" id="116150"/>
    <lineage>
        <taxon>Eukaryota</taxon>
        <taxon>Metazoa</taxon>
        <taxon>Ecdysozoa</taxon>
        <taxon>Arthropoda</taxon>
        <taxon>Hexapoda</taxon>
        <taxon>Insecta</taxon>
        <taxon>Pterygota</taxon>
        <taxon>Neoptera</taxon>
        <taxon>Endopterygota</taxon>
        <taxon>Lepidoptera</taxon>
        <taxon>Glossata</taxon>
        <taxon>Ditrysia</taxon>
        <taxon>Papilionoidea</taxon>
        <taxon>Nymphalidae</taxon>
        <taxon>Satyrinae</taxon>
        <taxon>Satyrini</taxon>
        <taxon>Parargina</taxon>
        <taxon>Pararge</taxon>
    </lineage>
</organism>
<name>S4P0X5_9NEOP</name>
<dbReference type="EMBL" id="GAIX01012745">
    <property type="protein sequence ID" value="JAA79815.1"/>
    <property type="molecule type" value="Transcribed_RNA"/>
</dbReference>
<reference evidence="2" key="1">
    <citation type="journal article" date="2013" name="BMC Genomics">
        <title>Unscrambling butterfly oogenesis.</title>
        <authorList>
            <person name="Carter J.M."/>
            <person name="Baker S.C."/>
            <person name="Pink R."/>
            <person name="Carter D.R."/>
            <person name="Collins A."/>
            <person name="Tomlin J."/>
            <person name="Gibbs M."/>
            <person name="Breuker C.J."/>
        </authorList>
    </citation>
    <scope>NUCLEOTIDE SEQUENCE</scope>
    <source>
        <tissue evidence="2">Ovary</tissue>
    </source>
</reference>
<evidence type="ECO:0000313" key="2">
    <source>
        <dbReference type="EMBL" id="JAA79815.1"/>
    </source>
</evidence>
<proteinExistence type="predicted"/>
<reference evidence="2" key="2">
    <citation type="submission" date="2013-05" db="EMBL/GenBank/DDBJ databases">
        <authorList>
            <person name="Carter J.-M."/>
            <person name="Baker S.C."/>
            <person name="Pink R."/>
            <person name="Carter D.R.F."/>
            <person name="Collins A."/>
            <person name="Tomlin J."/>
            <person name="Gibbs M."/>
            <person name="Breuker C.J."/>
        </authorList>
    </citation>
    <scope>NUCLEOTIDE SEQUENCE</scope>
    <source>
        <tissue evidence="2">Ovary</tissue>
    </source>
</reference>